<comment type="caution">
    <text evidence="1">The sequence shown here is derived from an EMBL/GenBank/DDBJ whole genome shotgun (WGS) entry which is preliminary data.</text>
</comment>
<proteinExistence type="predicted"/>
<evidence type="ECO:0000313" key="1">
    <source>
        <dbReference type="EMBL" id="KAE9043439.1"/>
    </source>
</evidence>
<dbReference type="AlphaFoldDB" id="A0A6A3NIS2"/>
<name>A0A6A3NIS2_9STRA</name>
<reference evidence="1 2" key="1">
    <citation type="submission" date="2018-09" db="EMBL/GenBank/DDBJ databases">
        <title>Genomic investigation of the strawberry pathogen Phytophthora fragariae indicates pathogenicity is determined by transcriptional variation in three key races.</title>
        <authorList>
            <person name="Adams T.M."/>
            <person name="Armitage A.D."/>
            <person name="Sobczyk M.K."/>
            <person name="Bates H.J."/>
            <person name="Dunwell J.M."/>
            <person name="Nellist C.F."/>
            <person name="Harrison R.J."/>
        </authorList>
    </citation>
    <scope>NUCLEOTIDE SEQUENCE [LARGE SCALE GENOMIC DNA]</scope>
    <source>
        <strain evidence="1 2">SCRP324</strain>
    </source>
</reference>
<organism evidence="1 2">
    <name type="scientific">Phytophthora rubi</name>
    <dbReference type="NCBI Taxonomy" id="129364"/>
    <lineage>
        <taxon>Eukaryota</taxon>
        <taxon>Sar</taxon>
        <taxon>Stramenopiles</taxon>
        <taxon>Oomycota</taxon>
        <taxon>Peronosporomycetes</taxon>
        <taxon>Peronosporales</taxon>
        <taxon>Peronosporaceae</taxon>
        <taxon>Phytophthora</taxon>
    </lineage>
</organism>
<dbReference type="EMBL" id="QXFU01000122">
    <property type="protein sequence ID" value="KAE9043439.1"/>
    <property type="molecule type" value="Genomic_DNA"/>
</dbReference>
<gene>
    <name evidence="1" type="ORF">PR002_g3348</name>
</gene>
<dbReference type="OrthoDB" id="10468015at2759"/>
<accession>A0A6A3NIS2</accession>
<evidence type="ECO:0000313" key="2">
    <source>
        <dbReference type="Proteomes" id="UP000435112"/>
    </source>
</evidence>
<protein>
    <submittedName>
        <fullName evidence="1">Uncharacterized protein</fullName>
    </submittedName>
</protein>
<sequence>MHYRYNPSPKDGAEADGQRLIAADDFAHRHDARHYVLVLRASDALSTSLSQAATELTRDFHQALGCIDE</sequence>
<dbReference type="Proteomes" id="UP000435112">
    <property type="component" value="Unassembled WGS sequence"/>
</dbReference>